<dbReference type="Proteomes" id="UP000282515">
    <property type="component" value="Unassembled WGS sequence"/>
</dbReference>
<dbReference type="NCBIfam" id="TIGR02605">
    <property type="entry name" value="CxxC_CxxC_SSSS"/>
    <property type="match status" value="1"/>
</dbReference>
<evidence type="ECO:0000259" key="2">
    <source>
        <dbReference type="SMART" id="SM00834"/>
    </source>
</evidence>
<name>A0A3L8PJ59_9ACTN</name>
<dbReference type="OrthoDB" id="9792898at2"/>
<reference evidence="3 4" key="1">
    <citation type="submission" date="2018-10" db="EMBL/GenBank/DDBJ databases">
        <title>Aeromicrobium sp. 9W16Y-2 whole genome shotgun sequence.</title>
        <authorList>
            <person name="Li F."/>
        </authorList>
    </citation>
    <scope>NUCLEOTIDE SEQUENCE [LARGE SCALE GENOMIC DNA]</scope>
    <source>
        <strain evidence="3 4">9W16Y-2</strain>
    </source>
</reference>
<sequence length="109" mass="11765">MATYTFRCPTCQCFDVVQPMSDVRPQHPCPECGQEARRVYQAPHLSTTPTSLRRAADTAAASAETPTVVRSIPGGAGAPRRPRWSPVTGGSAVNASRRARGPHQQLPRL</sequence>
<evidence type="ECO:0000313" key="4">
    <source>
        <dbReference type="Proteomes" id="UP000282515"/>
    </source>
</evidence>
<comment type="caution">
    <text evidence="3">The sequence shown here is derived from an EMBL/GenBank/DDBJ whole genome shotgun (WGS) entry which is preliminary data.</text>
</comment>
<protein>
    <submittedName>
        <fullName evidence="3">Zinc ribbon domain-containing protein</fullName>
    </submittedName>
</protein>
<dbReference type="AlphaFoldDB" id="A0A3L8PJ59"/>
<dbReference type="SMART" id="SM00834">
    <property type="entry name" value="CxxC_CXXC_SSSS"/>
    <property type="match status" value="1"/>
</dbReference>
<proteinExistence type="predicted"/>
<keyword evidence="4" id="KW-1185">Reference proteome</keyword>
<dbReference type="EMBL" id="RDBF01000008">
    <property type="protein sequence ID" value="RLV55387.1"/>
    <property type="molecule type" value="Genomic_DNA"/>
</dbReference>
<gene>
    <name evidence="3" type="ORF">D9V41_11570</name>
</gene>
<organism evidence="3 4">
    <name type="scientific">Aeromicrobium phragmitis</name>
    <dbReference type="NCBI Taxonomy" id="2478914"/>
    <lineage>
        <taxon>Bacteria</taxon>
        <taxon>Bacillati</taxon>
        <taxon>Actinomycetota</taxon>
        <taxon>Actinomycetes</taxon>
        <taxon>Propionibacteriales</taxon>
        <taxon>Nocardioidaceae</taxon>
        <taxon>Aeromicrobium</taxon>
    </lineage>
</organism>
<feature type="domain" description="Putative regulatory protein FmdB zinc ribbon" evidence="2">
    <location>
        <begin position="1"/>
        <end position="41"/>
    </location>
</feature>
<accession>A0A3L8PJ59</accession>
<dbReference type="Pfam" id="PF09723">
    <property type="entry name" value="Zn_ribbon_8"/>
    <property type="match status" value="1"/>
</dbReference>
<dbReference type="InterPro" id="IPR013429">
    <property type="entry name" value="Regulatory_FmdB_Zinc_ribbon"/>
</dbReference>
<dbReference type="RefSeq" id="WP_121794727.1">
    <property type="nucleotide sequence ID" value="NZ_RDBF01000008.1"/>
</dbReference>
<feature type="region of interest" description="Disordered" evidence="1">
    <location>
        <begin position="44"/>
        <end position="109"/>
    </location>
</feature>
<evidence type="ECO:0000256" key="1">
    <source>
        <dbReference type="SAM" id="MobiDB-lite"/>
    </source>
</evidence>
<evidence type="ECO:0000313" key="3">
    <source>
        <dbReference type="EMBL" id="RLV55387.1"/>
    </source>
</evidence>